<dbReference type="Gene3D" id="4.10.280.10">
    <property type="entry name" value="Helix-loop-helix DNA-binding domain"/>
    <property type="match status" value="1"/>
</dbReference>
<reference evidence="1 2" key="1">
    <citation type="submission" date="2015-12" db="EMBL/GenBank/DDBJ databases">
        <title>Draft Genome Sequence of Desulfitobacterium hafniense Strain DH, a Sulfate-reducing Bacterium Isolated from Paddy Soils.</title>
        <authorList>
            <person name="Bao P."/>
            <person name="Zhang X."/>
            <person name="Li G."/>
        </authorList>
    </citation>
    <scope>NUCLEOTIDE SEQUENCE [LARGE SCALE GENOMIC DNA]</scope>
    <source>
        <strain evidence="1 2">DH</strain>
    </source>
</reference>
<gene>
    <name evidence="1" type="ORF">AT727_04805</name>
</gene>
<evidence type="ECO:0000313" key="2">
    <source>
        <dbReference type="Proteomes" id="UP000054623"/>
    </source>
</evidence>
<comment type="caution">
    <text evidence="1">The sequence shown here is derived from an EMBL/GenBank/DDBJ whole genome shotgun (WGS) entry which is preliminary data.</text>
</comment>
<dbReference type="Proteomes" id="UP000054623">
    <property type="component" value="Unassembled WGS sequence"/>
</dbReference>
<dbReference type="InterPro" id="IPR018540">
    <property type="entry name" value="Spo0E-like"/>
</dbReference>
<accession>A0A0W1JM11</accession>
<dbReference type="InterPro" id="IPR036638">
    <property type="entry name" value="HLH_DNA-bd_sf"/>
</dbReference>
<dbReference type="GO" id="GO:0043937">
    <property type="term" value="P:regulation of sporulation"/>
    <property type="evidence" value="ECO:0007669"/>
    <property type="project" value="InterPro"/>
</dbReference>
<proteinExistence type="predicted"/>
<name>A0A0W1JM11_DESHA</name>
<dbReference type="AlphaFoldDB" id="A0A0W1JM11"/>
<dbReference type="InterPro" id="IPR037208">
    <property type="entry name" value="Spo0E-like_sf"/>
</dbReference>
<dbReference type="GO" id="GO:0046983">
    <property type="term" value="F:protein dimerization activity"/>
    <property type="evidence" value="ECO:0007669"/>
    <property type="project" value="InterPro"/>
</dbReference>
<organism evidence="1 2">
    <name type="scientific">Desulfitobacterium hafniense</name>
    <name type="common">Desulfitobacterium frappieri</name>
    <dbReference type="NCBI Taxonomy" id="49338"/>
    <lineage>
        <taxon>Bacteria</taxon>
        <taxon>Bacillati</taxon>
        <taxon>Bacillota</taxon>
        <taxon>Clostridia</taxon>
        <taxon>Eubacteriales</taxon>
        <taxon>Desulfitobacteriaceae</taxon>
        <taxon>Desulfitobacterium</taxon>
    </lineage>
</organism>
<dbReference type="EMBL" id="LOCK01000017">
    <property type="protein sequence ID" value="KTE92286.1"/>
    <property type="molecule type" value="Genomic_DNA"/>
</dbReference>
<protein>
    <submittedName>
        <fullName evidence="1">Sporulation protein Spo0E</fullName>
    </submittedName>
</protein>
<dbReference type="Pfam" id="PF09388">
    <property type="entry name" value="SpoOE-like"/>
    <property type="match status" value="1"/>
</dbReference>
<dbReference type="RefSeq" id="WP_005816981.1">
    <property type="nucleotide sequence ID" value="NZ_CABKQQ010000060.1"/>
</dbReference>
<dbReference type="OrthoDB" id="1799551at2"/>
<dbReference type="SUPFAM" id="SSF140500">
    <property type="entry name" value="BAS1536-like"/>
    <property type="match status" value="1"/>
</dbReference>
<evidence type="ECO:0000313" key="1">
    <source>
        <dbReference type="EMBL" id="KTE92286.1"/>
    </source>
</evidence>
<sequence length="58" mass="6912">MEHVDLLEEIEELRCQLYTLSCDKDLADPEVVRMSQELDSLLNLYYRTCLSRDYRKVG</sequence>